<proteinExistence type="predicted"/>
<sequence length="157" mass="17501">MTARILLLLVSLCLWEELGGGASVTKVLRRRGLGAHVQVRTDRKVANQRDPHFEKYKVPSAKLKSFENRANAGDVNLSIQSKMVLNSAAVPVFRGKGVKTRSSEFALKLRERSMYSLDLAVHSTLEKGGVALDSAESWNGERSQQSPEERREPRRGQ</sequence>
<reference evidence="3" key="1">
    <citation type="submission" date="2021-01" db="EMBL/GenBank/DDBJ databases">
        <authorList>
            <person name="Zahm M."/>
            <person name="Roques C."/>
            <person name="Cabau C."/>
            <person name="Klopp C."/>
            <person name="Donnadieu C."/>
            <person name="Jouanno E."/>
            <person name="Lampietro C."/>
            <person name="Louis A."/>
            <person name="Herpin A."/>
            <person name="Echchiki A."/>
            <person name="Berthelot C."/>
            <person name="Parey E."/>
            <person name="Roest-Crollius H."/>
            <person name="Braasch I."/>
            <person name="Postlethwait J."/>
            <person name="Bobe J."/>
            <person name="Montfort J."/>
            <person name="Bouchez O."/>
            <person name="Begum T."/>
            <person name="Mejri S."/>
            <person name="Adams A."/>
            <person name="Chen W.-J."/>
            <person name="Guiguen Y."/>
        </authorList>
    </citation>
    <scope>NUCLEOTIDE SEQUENCE</scope>
    <source>
        <strain evidence="3">YG-15Mar2019-1</strain>
        <tissue evidence="3">Brain</tissue>
    </source>
</reference>
<keyword evidence="4" id="KW-1185">Reference proteome</keyword>
<accession>A0A9D3QGT6</accession>
<organism evidence="3 4">
    <name type="scientific">Megalops atlanticus</name>
    <name type="common">Tarpon</name>
    <name type="synonym">Clupea gigantea</name>
    <dbReference type="NCBI Taxonomy" id="7932"/>
    <lineage>
        <taxon>Eukaryota</taxon>
        <taxon>Metazoa</taxon>
        <taxon>Chordata</taxon>
        <taxon>Craniata</taxon>
        <taxon>Vertebrata</taxon>
        <taxon>Euteleostomi</taxon>
        <taxon>Actinopterygii</taxon>
        <taxon>Neopterygii</taxon>
        <taxon>Teleostei</taxon>
        <taxon>Elopiformes</taxon>
        <taxon>Megalopidae</taxon>
        <taxon>Megalops</taxon>
    </lineage>
</organism>
<name>A0A9D3QGT6_MEGAT</name>
<feature type="chain" id="PRO_5038515017" evidence="2">
    <location>
        <begin position="22"/>
        <end position="157"/>
    </location>
</feature>
<dbReference type="AlphaFoldDB" id="A0A9D3QGT6"/>
<evidence type="ECO:0000313" key="3">
    <source>
        <dbReference type="EMBL" id="KAG7488320.1"/>
    </source>
</evidence>
<feature type="compositionally biased region" description="Basic and acidic residues" evidence="1">
    <location>
        <begin position="147"/>
        <end position="157"/>
    </location>
</feature>
<evidence type="ECO:0000313" key="4">
    <source>
        <dbReference type="Proteomes" id="UP001046870"/>
    </source>
</evidence>
<evidence type="ECO:0000256" key="1">
    <source>
        <dbReference type="SAM" id="MobiDB-lite"/>
    </source>
</evidence>
<comment type="caution">
    <text evidence="3">The sequence shown here is derived from an EMBL/GenBank/DDBJ whole genome shotgun (WGS) entry which is preliminary data.</text>
</comment>
<dbReference type="EMBL" id="JAFDVH010000002">
    <property type="protein sequence ID" value="KAG7488320.1"/>
    <property type="molecule type" value="Genomic_DNA"/>
</dbReference>
<protein>
    <submittedName>
        <fullName evidence="3">Uncharacterized protein</fullName>
    </submittedName>
</protein>
<evidence type="ECO:0000256" key="2">
    <source>
        <dbReference type="SAM" id="SignalP"/>
    </source>
</evidence>
<feature type="signal peptide" evidence="2">
    <location>
        <begin position="1"/>
        <end position="21"/>
    </location>
</feature>
<dbReference type="Proteomes" id="UP001046870">
    <property type="component" value="Chromosome 2"/>
</dbReference>
<feature type="region of interest" description="Disordered" evidence="1">
    <location>
        <begin position="131"/>
        <end position="157"/>
    </location>
</feature>
<gene>
    <name evidence="3" type="ORF">MATL_G00032580</name>
</gene>
<keyword evidence="2" id="KW-0732">Signal</keyword>